<evidence type="ECO:0000256" key="2">
    <source>
        <dbReference type="ARBA" id="ARBA00022525"/>
    </source>
</evidence>
<evidence type="ECO:0000259" key="3">
    <source>
        <dbReference type="SMART" id="SM01318"/>
    </source>
</evidence>
<keyword evidence="2" id="KW-0964">Secreted</keyword>
<dbReference type="AlphaFoldDB" id="A0A8K0GNB3"/>
<name>A0A8K0GNB3_IGNLU</name>
<dbReference type="GO" id="GO:0005576">
    <property type="term" value="C:extracellular region"/>
    <property type="evidence" value="ECO:0007669"/>
    <property type="project" value="UniProtKB-SubCell"/>
</dbReference>
<comment type="subcellular location">
    <subcellularLocation>
        <location evidence="1">Secreted</location>
    </subcellularLocation>
</comment>
<comment type="caution">
    <text evidence="4">The sequence shown here is derived from an EMBL/GenBank/DDBJ whole genome shotgun (WGS) entry which is preliminary data.</text>
</comment>
<feature type="domain" description="Single" evidence="3">
    <location>
        <begin position="22"/>
        <end position="89"/>
    </location>
</feature>
<dbReference type="InterPro" id="IPR029277">
    <property type="entry name" value="SVWC_dom"/>
</dbReference>
<gene>
    <name evidence="4" type="ORF">ILUMI_00216</name>
</gene>
<evidence type="ECO:0000313" key="5">
    <source>
        <dbReference type="Proteomes" id="UP000801492"/>
    </source>
</evidence>
<evidence type="ECO:0000313" key="4">
    <source>
        <dbReference type="EMBL" id="KAF2905956.1"/>
    </source>
</evidence>
<keyword evidence="5" id="KW-1185">Reference proteome</keyword>
<evidence type="ECO:0000256" key="1">
    <source>
        <dbReference type="ARBA" id="ARBA00004613"/>
    </source>
</evidence>
<reference evidence="4" key="1">
    <citation type="submission" date="2019-08" db="EMBL/GenBank/DDBJ databases">
        <title>The genome of the North American firefly Photinus pyralis.</title>
        <authorList>
            <consortium name="Photinus pyralis genome working group"/>
            <person name="Fallon T.R."/>
            <person name="Sander Lower S.E."/>
            <person name="Weng J.-K."/>
        </authorList>
    </citation>
    <scope>NUCLEOTIDE SEQUENCE</scope>
    <source>
        <strain evidence="4">TRF0915ILg1</strain>
        <tissue evidence="4">Whole body</tissue>
    </source>
</reference>
<protein>
    <recommendedName>
        <fullName evidence="3">Single domain-containing protein</fullName>
    </recommendedName>
</protein>
<accession>A0A8K0GNB3</accession>
<dbReference type="OrthoDB" id="6715892at2759"/>
<dbReference type="EMBL" id="VTPC01000393">
    <property type="protein sequence ID" value="KAF2905956.1"/>
    <property type="molecule type" value="Genomic_DNA"/>
</dbReference>
<dbReference type="Proteomes" id="UP000801492">
    <property type="component" value="Unassembled WGS sequence"/>
</dbReference>
<organism evidence="4 5">
    <name type="scientific">Ignelater luminosus</name>
    <name type="common">Cucubano</name>
    <name type="synonym">Pyrophorus luminosus</name>
    <dbReference type="NCBI Taxonomy" id="2038154"/>
    <lineage>
        <taxon>Eukaryota</taxon>
        <taxon>Metazoa</taxon>
        <taxon>Ecdysozoa</taxon>
        <taxon>Arthropoda</taxon>
        <taxon>Hexapoda</taxon>
        <taxon>Insecta</taxon>
        <taxon>Pterygota</taxon>
        <taxon>Neoptera</taxon>
        <taxon>Endopterygota</taxon>
        <taxon>Coleoptera</taxon>
        <taxon>Polyphaga</taxon>
        <taxon>Elateriformia</taxon>
        <taxon>Elateroidea</taxon>
        <taxon>Elateridae</taxon>
        <taxon>Agrypninae</taxon>
        <taxon>Pyrophorini</taxon>
        <taxon>Ignelater</taxon>
    </lineage>
</organism>
<proteinExistence type="predicted"/>
<dbReference type="Pfam" id="PF15430">
    <property type="entry name" value="SVWC"/>
    <property type="match status" value="1"/>
</dbReference>
<dbReference type="SMART" id="SM01318">
    <property type="entry name" value="SVWC"/>
    <property type="match status" value="1"/>
</dbReference>
<sequence>MELLDLFSRFSDKYFKVKDEYCTYEGIKIKEEESVPAPLGQCMMVTCFNAAENHFSFRICKNFVDNPDCKKIDFDTSKLYPDCCPRQICDSENN</sequence>